<dbReference type="PANTHER" id="PTHR31809:SF0">
    <property type="entry name" value="BUD13 HOMOLOG"/>
    <property type="match status" value="1"/>
</dbReference>
<sequence>MSLADYLAKNYLNADDRSEKKSKKRKRKGTAAPTEGLIIEDEDNSWRNGKQNEEDDDGPTTISGQSIERRKLKKSGWKTVGSAAPSNAEQAAADAIIASAAAENSVRAGAEDEAPTVEDSENIMKMESGAFAGLQTAAQVEAAIKIKEREEREAYGAASAARSGKEHETIYRDASGRIINVAMKRAEARKKAEEEERKKVAEVRMAKGDVQLAEQAARKQQLKDAKYMTLSRYADDEELNDKMKDKDRWNDPAAGFLVKKKEGRSVTGKPLYKGAAAPNRYGIRPGYRWDGVDRSNGFEKEYFAAKNKKVNRQELEYAWQMDA</sequence>
<dbReference type="EMBL" id="ML996567">
    <property type="protein sequence ID" value="KAF2761340.1"/>
    <property type="molecule type" value="Genomic_DNA"/>
</dbReference>
<dbReference type="AlphaFoldDB" id="A0A6A6WH03"/>
<reference evidence="3" key="1">
    <citation type="journal article" date="2020" name="Stud. Mycol.">
        <title>101 Dothideomycetes genomes: a test case for predicting lifestyles and emergence of pathogens.</title>
        <authorList>
            <person name="Haridas S."/>
            <person name="Albert R."/>
            <person name="Binder M."/>
            <person name="Bloem J."/>
            <person name="Labutti K."/>
            <person name="Salamov A."/>
            <person name="Andreopoulos B."/>
            <person name="Baker S."/>
            <person name="Barry K."/>
            <person name="Bills G."/>
            <person name="Bluhm B."/>
            <person name="Cannon C."/>
            <person name="Castanera R."/>
            <person name="Culley D."/>
            <person name="Daum C."/>
            <person name="Ezra D."/>
            <person name="Gonzalez J."/>
            <person name="Henrissat B."/>
            <person name="Kuo A."/>
            <person name="Liang C."/>
            <person name="Lipzen A."/>
            <person name="Lutzoni F."/>
            <person name="Magnuson J."/>
            <person name="Mondo S."/>
            <person name="Nolan M."/>
            <person name="Ohm R."/>
            <person name="Pangilinan J."/>
            <person name="Park H.-J."/>
            <person name="Ramirez L."/>
            <person name="Alfaro M."/>
            <person name="Sun H."/>
            <person name="Tritt A."/>
            <person name="Yoshinaga Y."/>
            <person name="Zwiers L.-H."/>
            <person name="Turgeon B."/>
            <person name="Goodwin S."/>
            <person name="Spatafora J."/>
            <person name="Crous P."/>
            <person name="Grigoriev I."/>
        </authorList>
    </citation>
    <scope>NUCLEOTIDE SEQUENCE</scope>
    <source>
        <strain evidence="3">CBS 121739</strain>
    </source>
</reference>
<evidence type="ECO:0008006" key="5">
    <source>
        <dbReference type="Google" id="ProtNLM"/>
    </source>
</evidence>
<gene>
    <name evidence="3" type="ORF">EJ05DRAFT_536132</name>
</gene>
<dbReference type="GO" id="GO:0000398">
    <property type="term" value="P:mRNA splicing, via spliceosome"/>
    <property type="evidence" value="ECO:0007669"/>
    <property type="project" value="TreeGrafter"/>
</dbReference>
<comment type="similarity">
    <text evidence="1">Belongs to the CWC26 family.</text>
</comment>
<dbReference type="GO" id="GO:0070274">
    <property type="term" value="C:RES complex"/>
    <property type="evidence" value="ECO:0007669"/>
    <property type="project" value="TreeGrafter"/>
</dbReference>
<dbReference type="InterPro" id="IPR018609">
    <property type="entry name" value="Bud13"/>
</dbReference>
<evidence type="ECO:0000313" key="4">
    <source>
        <dbReference type="Proteomes" id="UP000799437"/>
    </source>
</evidence>
<feature type="compositionally biased region" description="Basic residues" evidence="2">
    <location>
        <begin position="20"/>
        <end position="29"/>
    </location>
</feature>
<dbReference type="RefSeq" id="XP_033603791.1">
    <property type="nucleotide sequence ID" value="XM_033749289.1"/>
</dbReference>
<dbReference type="GO" id="GO:0005684">
    <property type="term" value="C:U2-type spliceosomal complex"/>
    <property type="evidence" value="ECO:0007669"/>
    <property type="project" value="TreeGrafter"/>
</dbReference>
<dbReference type="GeneID" id="54490343"/>
<dbReference type="InterPro" id="IPR051112">
    <property type="entry name" value="CWC26_splicing_factor"/>
</dbReference>
<dbReference type="OrthoDB" id="6022at2759"/>
<protein>
    <recommendedName>
        <fullName evidence="5">Pre-mRNA-splicing factor CWC26</fullName>
    </recommendedName>
</protein>
<evidence type="ECO:0000256" key="1">
    <source>
        <dbReference type="ARBA" id="ARBA00011069"/>
    </source>
</evidence>
<dbReference type="Proteomes" id="UP000799437">
    <property type="component" value="Unassembled WGS sequence"/>
</dbReference>
<name>A0A6A6WH03_9PEZI</name>
<keyword evidence="4" id="KW-1185">Reference proteome</keyword>
<organism evidence="3 4">
    <name type="scientific">Pseudovirgaria hyperparasitica</name>
    <dbReference type="NCBI Taxonomy" id="470096"/>
    <lineage>
        <taxon>Eukaryota</taxon>
        <taxon>Fungi</taxon>
        <taxon>Dikarya</taxon>
        <taxon>Ascomycota</taxon>
        <taxon>Pezizomycotina</taxon>
        <taxon>Dothideomycetes</taxon>
        <taxon>Dothideomycetes incertae sedis</taxon>
        <taxon>Acrospermales</taxon>
        <taxon>Acrospermaceae</taxon>
        <taxon>Pseudovirgaria</taxon>
    </lineage>
</organism>
<proteinExistence type="inferred from homology"/>
<feature type="region of interest" description="Disordered" evidence="2">
    <location>
        <begin position="103"/>
        <end position="122"/>
    </location>
</feature>
<dbReference type="GO" id="GO:0003723">
    <property type="term" value="F:RNA binding"/>
    <property type="evidence" value="ECO:0007669"/>
    <property type="project" value="TreeGrafter"/>
</dbReference>
<feature type="region of interest" description="Disordered" evidence="2">
    <location>
        <begin position="1"/>
        <end position="90"/>
    </location>
</feature>
<dbReference type="PANTHER" id="PTHR31809">
    <property type="entry name" value="BUD13 HOMOLOG"/>
    <property type="match status" value="1"/>
</dbReference>
<dbReference type="Pfam" id="PF09736">
    <property type="entry name" value="Bud13"/>
    <property type="match status" value="1"/>
</dbReference>
<accession>A0A6A6WH03</accession>
<feature type="compositionally biased region" description="Acidic residues" evidence="2">
    <location>
        <begin position="111"/>
        <end position="121"/>
    </location>
</feature>
<evidence type="ECO:0000313" key="3">
    <source>
        <dbReference type="EMBL" id="KAF2761340.1"/>
    </source>
</evidence>
<evidence type="ECO:0000256" key="2">
    <source>
        <dbReference type="SAM" id="MobiDB-lite"/>
    </source>
</evidence>